<evidence type="ECO:0000313" key="3">
    <source>
        <dbReference type="Proteomes" id="UP000499080"/>
    </source>
</evidence>
<evidence type="ECO:0000256" key="1">
    <source>
        <dbReference type="SAM" id="MobiDB-lite"/>
    </source>
</evidence>
<sequence>MVDHRSIPDTLIILLIVGNLSYKGSDDYSTNDNIPESTPVVKPQEPVAEPVSDSQFSPESSSHEPSSRSPDKPYQTRYGRVVRPPSRYVAKF</sequence>
<protein>
    <submittedName>
        <fullName evidence="2">Uncharacterized protein</fullName>
    </submittedName>
</protein>
<feature type="compositionally biased region" description="Basic and acidic residues" evidence="1">
    <location>
        <begin position="61"/>
        <end position="71"/>
    </location>
</feature>
<organism evidence="2 3">
    <name type="scientific">Araneus ventricosus</name>
    <name type="common">Orbweaver spider</name>
    <name type="synonym">Epeira ventricosa</name>
    <dbReference type="NCBI Taxonomy" id="182803"/>
    <lineage>
        <taxon>Eukaryota</taxon>
        <taxon>Metazoa</taxon>
        <taxon>Ecdysozoa</taxon>
        <taxon>Arthropoda</taxon>
        <taxon>Chelicerata</taxon>
        <taxon>Arachnida</taxon>
        <taxon>Araneae</taxon>
        <taxon>Araneomorphae</taxon>
        <taxon>Entelegynae</taxon>
        <taxon>Araneoidea</taxon>
        <taxon>Araneidae</taxon>
        <taxon>Araneus</taxon>
    </lineage>
</organism>
<accession>A0A4Y2FYQ2</accession>
<name>A0A4Y2FYQ2_ARAVE</name>
<dbReference type="AlphaFoldDB" id="A0A4Y2FYQ2"/>
<keyword evidence="3" id="KW-1185">Reference proteome</keyword>
<feature type="compositionally biased region" description="Polar residues" evidence="1">
    <location>
        <begin position="27"/>
        <end position="36"/>
    </location>
</feature>
<gene>
    <name evidence="2" type="ORF">AVEN_95598_1</name>
</gene>
<feature type="compositionally biased region" description="Low complexity" evidence="1">
    <location>
        <begin position="50"/>
        <end position="60"/>
    </location>
</feature>
<dbReference type="EMBL" id="BGPR01001143">
    <property type="protein sequence ID" value="GBM46600.1"/>
    <property type="molecule type" value="Genomic_DNA"/>
</dbReference>
<evidence type="ECO:0000313" key="2">
    <source>
        <dbReference type="EMBL" id="GBM46600.1"/>
    </source>
</evidence>
<comment type="caution">
    <text evidence="2">The sequence shown here is derived from an EMBL/GenBank/DDBJ whole genome shotgun (WGS) entry which is preliminary data.</text>
</comment>
<dbReference type="Proteomes" id="UP000499080">
    <property type="component" value="Unassembled WGS sequence"/>
</dbReference>
<reference evidence="2 3" key="1">
    <citation type="journal article" date="2019" name="Sci. Rep.">
        <title>Orb-weaving spider Araneus ventricosus genome elucidates the spidroin gene catalogue.</title>
        <authorList>
            <person name="Kono N."/>
            <person name="Nakamura H."/>
            <person name="Ohtoshi R."/>
            <person name="Moran D.A.P."/>
            <person name="Shinohara A."/>
            <person name="Yoshida Y."/>
            <person name="Fujiwara M."/>
            <person name="Mori M."/>
            <person name="Tomita M."/>
            <person name="Arakawa K."/>
        </authorList>
    </citation>
    <scope>NUCLEOTIDE SEQUENCE [LARGE SCALE GENOMIC DNA]</scope>
</reference>
<feature type="region of interest" description="Disordered" evidence="1">
    <location>
        <begin position="25"/>
        <end position="92"/>
    </location>
</feature>
<proteinExistence type="predicted"/>